<accession>A0A3N4LKS3</accession>
<keyword evidence="4" id="KW-1185">Reference proteome</keyword>
<feature type="region of interest" description="Disordered" evidence="2">
    <location>
        <begin position="1"/>
        <end position="27"/>
    </location>
</feature>
<gene>
    <name evidence="3" type="ORF">L211DRAFT_266907</name>
</gene>
<proteinExistence type="predicted"/>
<keyword evidence="1" id="KW-0175">Coiled coil</keyword>
<reference evidence="3 4" key="1">
    <citation type="journal article" date="2018" name="Nat. Ecol. Evol.">
        <title>Pezizomycetes genomes reveal the molecular basis of ectomycorrhizal truffle lifestyle.</title>
        <authorList>
            <person name="Murat C."/>
            <person name="Payen T."/>
            <person name="Noel B."/>
            <person name="Kuo A."/>
            <person name="Morin E."/>
            <person name="Chen J."/>
            <person name="Kohler A."/>
            <person name="Krizsan K."/>
            <person name="Balestrini R."/>
            <person name="Da Silva C."/>
            <person name="Montanini B."/>
            <person name="Hainaut M."/>
            <person name="Levati E."/>
            <person name="Barry K.W."/>
            <person name="Belfiori B."/>
            <person name="Cichocki N."/>
            <person name="Clum A."/>
            <person name="Dockter R.B."/>
            <person name="Fauchery L."/>
            <person name="Guy J."/>
            <person name="Iotti M."/>
            <person name="Le Tacon F."/>
            <person name="Lindquist E.A."/>
            <person name="Lipzen A."/>
            <person name="Malagnac F."/>
            <person name="Mello A."/>
            <person name="Molinier V."/>
            <person name="Miyauchi S."/>
            <person name="Poulain J."/>
            <person name="Riccioni C."/>
            <person name="Rubini A."/>
            <person name="Sitrit Y."/>
            <person name="Splivallo R."/>
            <person name="Traeger S."/>
            <person name="Wang M."/>
            <person name="Zifcakova L."/>
            <person name="Wipf D."/>
            <person name="Zambonelli A."/>
            <person name="Paolocci F."/>
            <person name="Nowrousian M."/>
            <person name="Ottonello S."/>
            <person name="Baldrian P."/>
            <person name="Spatafora J.W."/>
            <person name="Henrissat B."/>
            <person name="Nagy L.G."/>
            <person name="Aury J.M."/>
            <person name="Wincker P."/>
            <person name="Grigoriev I.V."/>
            <person name="Bonfante P."/>
            <person name="Martin F.M."/>
        </authorList>
    </citation>
    <scope>NUCLEOTIDE SEQUENCE [LARGE SCALE GENOMIC DNA]</scope>
    <source>
        <strain evidence="3 4">ATCC MYA-4762</strain>
    </source>
</reference>
<evidence type="ECO:0000256" key="1">
    <source>
        <dbReference type="SAM" id="Coils"/>
    </source>
</evidence>
<evidence type="ECO:0000256" key="2">
    <source>
        <dbReference type="SAM" id="MobiDB-lite"/>
    </source>
</evidence>
<feature type="coiled-coil region" evidence="1">
    <location>
        <begin position="33"/>
        <end position="60"/>
    </location>
</feature>
<organism evidence="3 4">
    <name type="scientific">Terfezia boudieri ATCC MYA-4762</name>
    <dbReference type="NCBI Taxonomy" id="1051890"/>
    <lineage>
        <taxon>Eukaryota</taxon>
        <taxon>Fungi</taxon>
        <taxon>Dikarya</taxon>
        <taxon>Ascomycota</taxon>
        <taxon>Pezizomycotina</taxon>
        <taxon>Pezizomycetes</taxon>
        <taxon>Pezizales</taxon>
        <taxon>Pezizaceae</taxon>
        <taxon>Terfezia</taxon>
    </lineage>
</organism>
<dbReference type="EMBL" id="ML121546">
    <property type="protein sequence ID" value="RPB23410.1"/>
    <property type="molecule type" value="Genomic_DNA"/>
</dbReference>
<feature type="compositionally biased region" description="Polar residues" evidence="2">
    <location>
        <begin position="12"/>
        <end position="27"/>
    </location>
</feature>
<dbReference type="AlphaFoldDB" id="A0A3N4LKS3"/>
<dbReference type="OrthoDB" id="10314913at2759"/>
<name>A0A3N4LKS3_9PEZI</name>
<evidence type="ECO:0000313" key="4">
    <source>
        <dbReference type="Proteomes" id="UP000267821"/>
    </source>
</evidence>
<dbReference type="Proteomes" id="UP000267821">
    <property type="component" value="Unassembled WGS sequence"/>
</dbReference>
<dbReference type="InParanoid" id="A0A3N4LKS3"/>
<protein>
    <submittedName>
        <fullName evidence="3">Uncharacterized protein</fullName>
    </submittedName>
</protein>
<sequence length="187" mass="21272">MHKSPDGKATATDYQSNMPSNTASNSTEVSCLLDAIGDAREDSQADLERAEMQLQEAMVVLADREIKVQWAREKLKSKINAFTKAITDYPANHTELDGVLIEAISDDEQQNSESTKELELQRWRKEWAYGIWLAEYLRAANKHCMAMERVVYAERKKHASVKKCWELECAATELNESPSAKPIEFEM</sequence>
<evidence type="ECO:0000313" key="3">
    <source>
        <dbReference type="EMBL" id="RPB23410.1"/>
    </source>
</evidence>